<feature type="domain" description="Ribonucleotide reductase large subunit C-terminal" evidence="14">
    <location>
        <begin position="380"/>
        <end position="551"/>
    </location>
</feature>
<dbReference type="InterPro" id="IPR013345">
    <property type="entry name" value="RTP_Rdtase_AdoCbl-dep"/>
</dbReference>
<dbReference type="EMBL" id="NUSQ01000011">
    <property type="protein sequence ID" value="PHD74224.1"/>
    <property type="molecule type" value="Genomic_DNA"/>
</dbReference>
<evidence type="ECO:0000256" key="9">
    <source>
        <dbReference type="ARBA" id="ARBA00023157"/>
    </source>
</evidence>
<dbReference type="PANTHER" id="PTHR43371:SF1">
    <property type="entry name" value="RIBONUCLEOSIDE-DIPHOSPHATE REDUCTASE"/>
    <property type="match status" value="1"/>
</dbReference>
<evidence type="ECO:0000256" key="10">
    <source>
        <dbReference type="ARBA" id="ARBA00023284"/>
    </source>
</evidence>
<evidence type="ECO:0000256" key="13">
    <source>
        <dbReference type="PIRSR" id="PIRSR613345-1"/>
    </source>
</evidence>
<evidence type="ECO:0000256" key="2">
    <source>
        <dbReference type="ARBA" id="ARBA00005654"/>
    </source>
</evidence>
<keyword evidence="7" id="KW-0235">DNA replication</keyword>
<dbReference type="Gene3D" id="3.30.1620.10">
    <property type="entry name" value="b-12 dependent (class ii) ribonucleotide reductase, Chain A, Domain 2"/>
    <property type="match status" value="1"/>
</dbReference>
<organism evidence="17 18">
    <name type="scientific">Bacillus toyonensis</name>
    <dbReference type="NCBI Taxonomy" id="155322"/>
    <lineage>
        <taxon>Bacteria</taxon>
        <taxon>Bacillati</taxon>
        <taxon>Bacillota</taxon>
        <taxon>Bacilli</taxon>
        <taxon>Bacillales</taxon>
        <taxon>Bacillaceae</taxon>
        <taxon>Bacillus</taxon>
        <taxon>Bacillus cereus group</taxon>
    </lineage>
</organism>
<evidence type="ECO:0000313" key="17">
    <source>
        <dbReference type="EMBL" id="PHD74224.1"/>
    </source>
</evidence>
<evidence type="ECO:0000256" key="5">
    <source>
        <dbReference type="ARBA" id="ARBA00022533"/>
    </source>
</evidence>
<dbReference type="InterPro" id="IPR040763">
    <property type="entry name" value="RNR_alpha_hel"/>
</dbReference>
<keyword evidence="6" id="KW-0846">Cobalamin</keyword>
<dbReference type="InterPro" id="IPR000788">
    <property type="entry name" value="RNR_lg_C"/>
</dbReference>
<feature type="active site" evidence="13">
    <location>
        <position position="432"/>
    </location>
</feature>
<evidence type="ECO:0000256" key="11">
    <source>
        <dbReference type="ARBA" id="ARBA00023285"/>
    </source>
</evidence>
<keyword evidence="9" id="KW-1015">Disulfide bond</keyword>
<accession>A0A2C4QTE6</accession>
<evidence type="ECO:0000256" key="7">
    <source>
        <dbReference type="ARBA" id="ARBA00022705"/>
    </source>
</evidence>
<comment type="catalytic activity">
    <reaction evidence="12">
        <text>a 2'-deoxyribonucleoside 5'-triphosphate + [thioredoxin]-disulfide + H2O = a ribonucleoside 5'-triphosphate + [thioredoxin]-dithiol</text>
        <dbReference type="Rhea" id="RHEA:12701"/>
        <dbReference type="Rhea" id="RHEA-COMP:10698"/>
        <dbReference type="Rhea" id="RHEA-COMP:10700"/>
        <dbReference type="ChEBI" id="CHEBI:15377"/>
        <dbReference type="ChEBI" id="CHEBI:29950"/>
        <dbReference type="ChEBI" id="CHEBI:50058"/>
        <dbReference type="ChEBI" id="CHEBI:61557"/>
        <dbReference type="ChEBI" id="CHEBI:61560"/>
        <dbReference type="EC" id="1.17.4.2"/>
    </reaction>
</comment>
<sequence>MLSKECFTLIKILTDKFINQYPNTPKHMNTLANFVFYRTYSRYLPNKERREYWKETCIRAVEFNINLHYKHIKKKGLELNVQQLRTEGEELFDNMFNLKQFLPGRTLFIGGAPNNIAEKFALANFNSGFLNITHWADFCDLFYLLMVGTGVGFKATKELVKKLPPIRKDIEIKFYPYTPVEVSQRLQNTNLIGKEYGCMELLVGDSKIGWVDSLRYYFDILTKIEYRHVHTLYVSLNHLRAKGETLHTFGGIAPGPLPLKELFYKIQKVIRNEIDSNLVPLEIIDKTLVKVRPIHVLDIGNLIAATAIAGGIRRSAEIFLFDIDDYECLFAKYGINGTWSEKNHHEILEKMNQANIPIPKWLQNFKQTNAYLPSLSHRNMSNNSILFTNKPSKKFIDFLFTMMRAEGEPGFLNFSSAQKRRPNFDGVNSCAEVLLASYGVCNLTTINLVQFVKETKITNTSTITRKLDIDSLKKAQRLSVRAGLRTTLLELELPKWNEIQQRDRLIGASLTGFKDAMELIKADLNYEKQLLKILRTEAHKEVKRYAKELSVSSPLLVTTIKPEGTVSLLAGGVSNGLHYSHSSYYIRRIRINASDPLAKTAMALGWEVNAEIGTPGPTKESQFKNAHTLVIDFPVASSSKYTKETISAQEQLTNYFFFQKYYTDHNSSTTITVKNSEWEGLSEMIYKQWDDFTAVSFISHNGGSYSLMPYESITEEQYNQLIKDYKPFDPNILRLFDNKDSNTNS</sequence>
<dbReference type="Proteomes" id="UP000225997">
    <property type="component" value="Unassembled WGS sequence"/>
</dbReference>
<reference evidence="17 18" key="1">
    <citation type="submission" date="2017-09" db="EMBL/GenBank/DDBJ databases">
        <title>Large-scale bioinformatics analysis of Bacillus genomes uncovers conserved roles of natural products in bacterial physiology.</title>
        <authorList>
            <consortium name="Agbiome Team Llc"/>
            <person name="Bleich R.M."/>
            <person name="Grubbs K.J."/>
            <person name="Santa Maria K.C."/>
            <person name="Allen S.E."/>
            <person name="Farag S."/>
            <person name="Shank E.A."/>
            <person name="Bowers A."/>
        </authorList>
    </citation>
    <scope>NUCLEOTIDE SEQUENCE [LARGE SCALE GENOMIC DNA]</scope>
    <source>
        <strain evidence="17 18">AFS044250</strain>
    </source>
</reference>
<dbReference type="GO" id="GO:0008998">
    <property type="term" value="F:ribonucleoside-triphosphate reductase (thioredoxin) activity"/>
    <property type="evidence" value="ECO:0007669"/>
    <property type="project" value="UniProtKB-EC"/>
</dbReference>
<dbReference type="Gene3D" id="3.20.70.20">
    <property type="match status" value="1"/>
</dbReference>
<evidence type="ECO:0000256" key="1">
    <source>
        <dbReference type="ARBA" id="ARBA00001922"/>
    </source>
</evidence>
<gene>
    <name evidence="17" type="primary">nrdJ</name>
    <name evidence="17" type="ORF">COF40_02895</name>
</gene>
<evidence type="ECO:0000256" key="12">
    <source>
        <dbReference type="ARBA" id="ARBA00048987"/>
    </source>
</evidence>
<dbReference type="EC" id="1.17.4.2" evidence="3"/>
<comment type="cofactor">
    <cofactor evidence="1">
        <name>adenosylcob(III)alamin</name>
        <dbReference type="ChEBI" id="CHEBI:18408"/>
    </cofactor>
</comment>
<dbReference type="Pfam" id="PF21995">
    <property type="entry name" value="RNR-II_ins_dom"/>
    <property type="match status" value="1"/>
</dbReference>
<evidence type="ECO:0000256" key="3">
    <source>
        <dbReference type="ARBA" id="ARBA00012275"/>
    </source>
</evidence>
<evidence type="ECO:0000256" key="4">
    <source>
        <dbReference type="ARBA" id="ARBA00021063"/>
    </source>
</evidence>
<dbReference type="PANTHER" id="PTHR43371">
    <property type="entry name" value="VITAMIN B12-DEPENDENT RIBONUCLEOTIDE REDUCTASE"/>
    <property type="match status" value="1"/>
</dbReference>
<evidence type="ECO:0000313" key="18">
    <source>
        <dbReference type="Proteomes" id="UP000225997"/>
    </source>
</evidence>
<proteinExistence type="inferred from homology"/>
<evidence type="ECO:0000256" key="8">
    <source>
        <dbReference type="ARBA" id="ARBA00023002"/>
    </source>
</evidence>
<dbReference type="NCBIfam" id="TIGR02505">
    <property type="entry name" value="RTPR"/>
    <property type="match status" value="1"/>
</dbReference>
<keyword evidence="5" id="KW-0021">Allosteric enzyme</keyword>
<dbReference type="GO" id="GO:0000166">
    <property type="term" value="F:nucleotide binding"/>
    <property type="evidence" value="ECO:0007669"/>
    <property type="project" value="InterPro"/>
</dbReference>
<protein>
    <recommendedName>
        <fullName evidence="4">Adenosylcobalamin-dependent ribonucleoside-triphosphate reductase</fullName>
        <ecNumber evidence="3">1.17.4.2</ecNumber>
    </recommendedName>
</protein>
<keyword evidence="11" id="KW-0170">Cobalt</keyword>
<dbReference type="SUPFAM" id="SSF51998">
    <property type="entry name" value="PFL-like glycyl radical enzymes"/>
    <property type="match status" value="1"/>
</dbReference>
<evidence type="ECO:0000259" key="16">
    <source>
        <dbReference type="Pfam" id="PF21995"/>
    </source>
</evidence>
<comment type="similarity">
    <text evidence="2">Belongs to the class II ribonucleoside-triphosphate reductase family.</text>
</comment>
<dbReference type="GO" id="GO:0006260">
    <property type="term" value="P:DNA replication"/>
    <property type="evidence" value="ECO:0007669"/>
    <property type="project" value="UniProtKB-KW"/>
</dbReference>
<evidence type="ECO:0000259" key="15">
    <source>
        <dbReference type="Pfam" id="PF17975"/>
    </source>
</evidence>
<dbReference type="InterPro" id="IPR054158">
    <property type="entry name" value="RNR-II_ins_dom"/>
</dbReference>
<feature type="active site" evidence="13">
    <location>
        <position position="430"/>
    </location>
</feature>
<feature type="domain" description="Ribonucleotide reductase alpha-helical" evidence="15">
    <location>
        <begin position="13"/>
        <end position="111"/>
    </location>
</feature>
<dbReference type="Pfam" id="PF17975">
    <property type="entry name" value="RNR_Alpha"/>
    <property type="match status" value="1"/>
</dbReference>
<dbReference type="GO" id="GO:0004748">
    <property type="term" value="F:ribonucleoside-diphosphate reductase activity, thioredoxin disulfide as acceptor"/>
    <property type="evidence" value="ECO:0007669"/>
    <property type="project" value="InterPro"/>
</dbReference>
<evidence type="ECO:0000256" key="6">
    <source>
        <dbReference type="ARBA" id="ARBA00022628"/>
    </source>
</evidence>
<dbReference type="GO" id="GO:0031419">
    <property type="term" value="F:cobalamin binding"/>
    <property type="evidence" value="ECO:0007669"/>
    <property type="project" value="UniProtKB-KW"/>
</dbReference>
<dbReference type="Gene3D" id="3.90.1390.10">
    <property type="entry name" value="b-12 dependent (class ii) ribonucleotide reductase, chain A, domain 3"/>
    <property type="match status" value="1"/>
</dbReference>
<dbReference type="Pfam" id="PF02867">
    <property type="entry name" value="Ribonuc_red_lgC"/>
    <property type="match status" value="1"/>
</dbReference>
<name>A0A2C4QTE6_9BACI</name>
<keyword evidence="8" id="KW-0560">Oxidoreductase</keyword>
<dbReference type="InterPro" id="IPR050862">
    <property type="entry name" value="RdRp_reductase_class-2"/>
</dbReference>
<keyword evidence="10" id="KW-0676">Redox-active center</keyword>
<dbReference type="AlphaFoldDB" id="A0A2C4QTE6"/>
<comment type="caution">
    <text evidence="17">The sequence shown here is derived from an EMBL/GenBank/DDBJ whole genome shotgun (WGS) entry which is preliminary data.</text>
</comment>
<feature type="domain" description="B12-dependent ribonucleotide reductase insertion" evidence="16">
    <location>
        <begin position="203"/>
        <end position="270"/>
    </location>
</feature>
<evidence type="ECO:0000259" key="14">
    <source>
        <dbReference type="Pfam" id="PF02867"/>
    </source>
</evidence>